<evidence type="ECO:0000256" key="10">
    <source>
        <dbReference type="PROSITE-ProRule" id="PRU10052"/>
    </source>
</evidence>
<keyword evidence="6 11" id="KW-0378">Hydrolase</keyword>
<dbReference type="GO" id="GO:0046983">
    <property type="term" value="F:protein dimerization activity"/>
    <property type="evidence" value="ECO:0007669"/>
    <property type="project" value="InterPro"/>
</dbReference>
<dbReference type="GO" id="GO:0005975">
    <property type="term" value="P:carbohydrate metabolic process"/>
    <property type="evidence" value="ECO:0007669"/>
    <property type="project" value="InterPro"/>
</dbReference>
<feature type="active site" evidence="10">
    <location>
        <position position="259"/>
    </location>
</feature>
<evidence type="ECO:0000256" key="5">
    <source>
        <dbReference type="ARBA" id="ARBA00022525"/>
    </source>
</evidence>
<keyword evidence="9" id="KW-0961">Cell wall biogenesis/degradation</keyword>
<keyword evidence="12" id="KW-0732">Signal</keyword>
<dbReference type="GO" id="GO:0000428">
    <property type="term" value="C:DNA-directed RNA polymerase complex"/>
    <property type="evidence" value="ECO:0007669"/>
    <property type="project" value="UniProtKB-KW"/>
</dbReference>
<keyword evidence="4" id="KW-0134">Cell wall</keyword>
<comment type="subcellular location">
    <subcellularLocation>
        <location evidence="1">Secreted</location>
        <location evidence="1">Cell wall</location>
    </subcellularLocation>
</comment>
<dbReference type="InterPro" id="IPR000743">
    <property type="entry name" value="Glyco_hydro_28"/>
</dbReference>
<keyword evidence="5" id="KW-0964">Secreted</keyword>
<dbReference type="PROSITE" id="PS00502">
    <property type="entry name" value="POLYGALACTURONASE"/>
    <property type="match status" value="1"/>
</dbReference>
<evidence type="ECO:0000256" key="12">
    <source>
        <dbReference type="SAM" id="SignalP"/>
    </source>
</evidence>
<evidence type="ECO:0000313" key="14">
    <source>
        <dbReference type="EMBL" id="KAG9448569.1"/>
    </source>
</evidence>
<dbReference type="SUPFAM" id="SSF56553">
    <property type="entry name" value="Insert subdomain of RNA polymerase alpha subunit"/>
    <property type="match status" value="1"/>
</dbReference>
<dbReference type="Proteomes" id="UP000825729">
    <property type="component" value="Unassembled WGS sequence"/>
</dbReference>
<dbReference type="FunFam" id="2.160.20.10:FF:000004">
    <property type="entry name" value="Pectin lyase-like superfamily protein"/>
    <property type="match status" value="1"/>
</dbReference>
<keyword evidence="7" id="KW-0804">Transcription</keyword>
<accession>A0AAV7EJQ7</accession>
<evidence type="ECO:0000256" key="2">
    <source>
        <dbReference type="ARBA" id="ARBA00008834"/>
    </source>
</evidence>
<keyword evidence="15" id="KW-1185">Reference proteome</keyword>
<dbReference type="Pfam" id="PF00295">
    <property type="entry name" value="Glyco_hydro_28"/>
    <property type="match status" value="1"/>
</dbReference>
<dbReference type="InterPro" id="IPR036643">
    <property type="entry name" value="RNApol_insert_sf"/>
</dbReference>
<evidence type="ECO:0000256" key="4">
    <source>
        <dbReference type="ARBA" id="ARBA00022512"/>
    </source>
</evidence>
<dbReference type="GO" id="GO:0071555">
    <property type="term" value="P:cell wall organization"/>
    <property type="evidence" value="ECO:0007669"/>
    <property type="project" value="UniProtKB-KW"/>
</dbReference>
<evidence type="ECO:0000256" key="7">
    <source>
        <dbReference type="ARBA" id="ARBA00023163"/>
    </source>
</evidence>
<dbReference type="PANTHER" id="PTHR31375">
    <property type="match status" value="1"/>
</dbReference>
<evidence type="ECO:0000256" key="11">
    <source>
        <dbReference type="RuleBase" id="RU361169"/>
    </source>
</evidence>
<dbReference type="SUPFAM" id="SSF51126">
    <property type="entry name" value="Pectin lyase-like"/>
    <property type="match status" value="1"/>
</dbReference>
<evidence type="ECO:0000256" key="6">
    <source>
        <dbReference type="ARBA" id="ARBA00022801"/>
    </source>
</evidence>
<organism evidence="14 15">
    <name type="scientific">Aristolochia fimbriata</name>
    <name type="common">White veined hardy Dutchman's pipe vine</name>
    <dbReference type="NCBI Taxonomy" id="158543"/>
    <lineage>
        <taxon>Eukaryota</taxon>
        <taxon>Viridiplantae</taxon>
        <taxon>Streptophyta</taxon>
        <taxon>Embryophyta</taxon>
        <taxon>Tracheophyta</taxon>
        <taxon>Spermatophyta</taxon>
        <taxon>Magnoliopsida</taxon>
        <taxon>Magnoliidae</taxon>
        <taxon>Piperales</taxon>
        <taxon>Aristolochiaceae</taxon>
        <taxon>Aristolochia</taxon>
    </lineage>
</organism>
<comment type="caution">
    <text evidence="14">The sequence shown here is derived from an EMBL/GenBank/DDBJ whole genome shotgun (WGS) entry which is preliminary data.</text>
</comment>
<dbReference type="GO" id="GO:0003899">
    <property type="term" value="F:DNA-directed RNA polymerase activity"/>
    <property type="evidence" value="ECO:0007669"/>
    <property type="project" value="InterPro"/>
</dbReference>
<dbReference type="Gene3D" id="3.30.1360.10">
    <property type="entry name" value="RNA polymerase, RBP11-like subunit"/>
    <property type="match status" value="1"/>
</dbReference>
<feature type="chain" id="PRO_5043775973" description="DNA-directed RNA polymerase RpoA/D/Rpb3-type domain-containing protein" evidence="12">
    <location>
        <begin position="28"/>
        <end position="463"/>
    </location>
</feature>
<keyword evidence="3" id="KW-0240">DNA-directed RNA polymerase</keyword>
<evidence type="ECO:0000259" key="13">
    <source>
        <dbReference type="SMART" id="SM00662"/>
    </source>
</evidence>
<feature type="domain" description="DNA-directed RNA polymerase RpoA/D/Rpb3-type" evidence="13">
    <location>
        <begin position="336"/>
        <end position="460"/>
    </location>
</feature>
<dbReference type="SMART" id="SM00710">
    <property type="entry name" value="PbH1"/>
    <property type="match status" value="4"/>
</dbReference>
<evidence type="ECO:0000256" key="3">
    <source>
        <dbReference type="ARBA" id="ARBA00022478"/>
    </source>
</evidence>
<dbReference type="AlphaFoldDB" id="A0AAV7EJQ7"/>
<gene>
    <name evidence="14" type="ORF">H6P81_008534</name>
</gene>
<dbReference type="EMBL" id="JAINDJ010000004">
    <property type="protein sequence ID" value="KAG9448569.1"/>
    <property type="molecule type" value="Genomic_DNA"/>
</dbReference>
<dbReference type="InterPro" id="IPR012334">
    <property type="entry name" value="Pectin_lyas_fold"/>
</dbReference>
<dbReference type="InterPro" id="IPR006626">
    <property type="entry name" value="PbH1"/>
</dbReference>
<dbReference type="GO" id="GO:0004650">
    <property type="term" value="F:polygalacturonase activity"/>
    <property type="evidence" value="ECO:0007669"/>
    <property type="project" value="InterPro"/>
</dbReference>
<dbReference type="InterPro" id="IPR011050">
    <property type="entry name" value="Pectin_lyase_fold/virulence"/>
</dbReference>
<proteinExistence type="inferred from homology"/>
<dbReference type="SMART" id="SM00662">
    <property type="entry name" value="RPOLD"/>
    <property type="match status" value="1"/>
</dbReference>
<feature type="signal peptide" evidence="12">
    <location>
        <begin position="1"/>
        <end position="27"/>
    </location>
</feature>
<evidence type="ECO:0000256" key="9">
    <source>
        <dbReference type="ARBA" id="ARBA00023316"/>
    </source>
</evidence>
<evidence type="ECO:0000256" key="1">
    <source>
        <dbReference type="ARBA" id="ARBA00004191"/>
    </source>
</evidence>
<dbReference type="GO" id="GO:0006351">
    <property type="term" value="P:DNA-templated transcription"/>
    <property type="evidence" value="ECO:0007669"/>
    <property type="project" value="InterPro"/>
</dbReference>
<sequence length="463" mass="50136">MAPRCRIPFYAALSLVVFLLFKWVAKAEPGDQAAGASLIRVFNIIDFGATSGGNADSGTALLNAWKAACRWEGSSSRVLIPQGTFLMGPLVLRGPCRGPMVLQVKGIVTAPDLDVFSVNSQDWIQFHYIDGLRIAGGGVFDGQGARAWPIREHCSGHPNCRPLPKSLTFSYVSDATIRGISSINSKSFHIVIYASKNIKLHALRISAPGHSPNTDGIHVSHSTRVTVSRSVIGTGDDCISIGPGNSDVRVSDVSCGPGHGISVGSLGRYRNEGDVVGLTVRNCTFTETDNGVRIKTWPSSPSYSSATNFTFEDLFMNKVRNPIVIDQQYCPYSSCDPKVLIANNTSVLQDEDLALRLGLVPIKADPMLFENFSENDTANENNLQAACQLRKGSGKGFIQSFSMVAKLRPCQELELDGHAVKGVAKTHTKWSPVATSWYRMHPEAKANPKVLIFEAQVKGQSEL</sequence>
<name>A0AAV7EJQ7_ARIFI</name>
<dbReference type="InterPro" id="IPR011263">
    <property type="entry name" value="DNA-dir_RNA_pol_RpoA/D/Rpb3"/>
</dbReference>
<evidence type="ECO:0000313" key="15">
    <source>
        <dbReference type="Proteomes" id="UP000825729"/>
    </source>
</evidence>
<comment type="similarity">
    <text evidence="2 11">Belongs to the glycosyl hydrolase 28 family.</text>
</comment>
<reference evidence="14 15" key="1">
    <citation type="submission" date="2021-07" db="EMBL/GenBank/DDBJ databases">
        <title>The Aristolochia fimbriata genome: insights into angiosperm evolution, floral development and chemical biosynthesis.</title>
        <authorList>
            <person name="Jiao Y."/>
        </authorList>
    </citation>
    <scope>NUCLEOTIDE SEQUENCE [LARGE SCALE GENOMIC DNA]</scope>
    <source>
        <strain evidence="14">IBCAS-2021</strain>
        <tissue evidence="14">Leaf</tissue>
    </source>
</reference>
<evidence type="ECO:0000256" key="8">
    <source>
        <dbReference type="ARBA" id="ARBA00023295"/>
    </source>
</evidence>
<dbReference type="InterPro" id="IPR036603">
    <property type="entry name" value="RBP11-like"/>
</dbReference>
<protein>
    <recommendedName>
        <fullName evidence="13">DNA-directed RNA polymerase RpoA/D/Rpb3-type domain-containing protein</fullName>
    </recommendedName>
</protein>
<dbReference type="Gene3D" id="2.160.20.10">
    <property type="entry name" value="Single-stranded right-handed beta-helix, Pectin lyase-like"/>
    <property type="match status" value="1"/>
</dbReference>
<keyword evidence="8 11" id="KW-0326">Glycosidase</keyword>